<dbReference type="OrthoDB" id="342531at2759"/>
<dbReference type="GeneID" id="7047914"/>
<organism evidence="6 8">
    <name type="scientific">Schizosaccharomyces japonicus (strain yFS275 / FY16936)</name>
    <name type="common">Fission yeast</name>
    <dbReference type="NCBI Taxonomy" id="402676"/>
    <lineage>
        <taxon>Eukaryota</taxon>
        <taxon>Fungi</taxon>
        <taxon>Dikarya</taxon>
        <taxon>Ascomycota</taxon>
        <taxon>Taphrinomycotina</taxon>
        <taxon>Schizosaccharomycetes</taxon>
        <taxon>Schizosaccharomycetales</taxon>
        <taxon>Schizosaccharomycetaceae</taxon>
        <taxon>Schizosaccharomyces</taxon>
    </lineage>
</organism>
<dbReference type="JaponicusDB" id="SJAG_05253">
    <property type="gene designation" value="pol5"/>
</dbReference>
<evidence type="ECO:0000313" key="8">
    <source>
        <dbReference type="Proteomes" id="UP000001744"/>
    </source>
</evidence>
<evidence type="ECO:0000313" key="6">
    <source>
        <dbReference type="EMBL" id="EEB06994.1"/>
    </source>
</evidence>
<dbReference type="RefSeq" id="XP_002173287.1">
    <property type="nucleotide sequence ID" value="XM_002173251.1"/>
</dbReference>
<evidence type="ECO:0000256" key="2">
    <source>
        <dbReference type="ARBA" id="ARBA00006809"/>
    </source>
</evidence>
<dbReference type="SUPFAM" id="SSF48371">
    <property type="entry name" value="ARM repeat"/>
    <property type="match status" value="1"/>
</dbReference>
<evidence type="ECO:0000256" key="1">
    <source>
        <dbReference type="ARBA" id="ARBA00004123"/>
    </source>
</evidence>
<dbReference type="GO" id="GO:0000182">
    <property type="term" value="F:rDNA binding"/>
    <property type="evidence" value="ECO:0000318"/>
    <property type="project" value="GO_Central"/>
</dbReference>
<feature type="compositionally biased region" description="Polar residues" evidence="5">
    <location>
        <begin position="926"/>
        <end position="943"/>
    </location>
</feature>
<dbReference type="PANTHER" id="PTHR13213">
    <property type="entry name" value="MYB-BINDING PROTEIN 1A FAMILY MEMBER"/>
    <property type="match status" value="1"/>
</dbReference>
<reference evidence="6 8" key="1">
    <citation type="journal article" date="2011" name="Science">
        <title>Comparative functional genomics of the fission yeasts.</title>
        <authorList>
            <person name="Rhind N."/>
            <person name="Chen Z."/>
            <person name="Yassour M."/>
            <person name="Thompson D.A."/>
            <person name="Haas B.J."/>
            <person name="Habib N."/>
            <person name="Wapinski I."/>
            <person name="Roy S."/>
            <person name="Lin M.F."/>
            <person name="Heiman D.I."/>
            <person name="Young S.K."/>
            <person name="Furuya K."/>
            <person name="Guo Y."/>
            <person name="Pidoux A."/>
            <person name="Chen H.M."/>
            <person name="Robbertse B."/>
            <person name="Goldberg J.M."/>
            <person name="Aoki K."/>
            <person name="Bayne E.H."/>
            <person name="Berlin A.M."/>
            <person name="Desjardins C.A."/>
            <person name="Dobbs E."/>
            <person name="Dukaj L."/>
            <person name="Fan L."/>
            <person name="FitzGerald M.G."/>
            <person name="French C."/>
            <person name="Gujja S."/>
            <person name="Hansen K."/>
            <person name="Keifenheim D."/>
            <person name="Levin J.Z."/>
            <person name="Mosher R.A."/>
            <person name="Mueller C.A."/>
            <person name="Pfiffner J."/>
            <person name="Priest M."/>
            <person name="Russ C."/>
            <person name="Smialowska A."/>
            <person name="Swoboda P."/>
            <person name="Sykes S.M."/>
            <person name="Vaughn M."/>
            <person name="Vengrova S."/>
            <person name="Yoder R."/>
            <person name="Zeng Q."/>
            <person name="Allshire R."/>
            <person name="Baulcombe D."/>
            <person name="Birren B.W."/>
            <person name="Brown W."/>
            <person name="Ekwall K."/>
            <person name="Kellis M."/>
            <person name="Leatherwood J."/>
            <person name="Levin H."/>
            <person name="Margalit H."/>
            <person name="Martienssen R."/>
            <person name="Nieduszynski C.A."/>
            <person name="Spatafora J.W."/>
            <person name="Friedman N."/>
            <person name="Dalgaard J.Z."/>
            <person name="Baumann P."/>
            <person name="Niki H."/>
            <person name="Regev A."/>
            <person name="Nusbaum C."/>
        </authorList>
    </citation>
    <scope>NUCLEOTIDE SEQUENCE [LARGE SCALE GENOMIC DNA]</scope>
    <source>
        <strain evidence="8">yFS275 / FY16936</strain>
    </source>
</reference>
<dbReference type="OMA" id="VWKHDDP"/>
<feature type="compositionally biased region" description="Acidic residues" evidence="5">
    <location>
        <begin position="672"/>
        <end position="700"/>
    </location>
</feature>
<dbReference type="GO" id="GO:0009303">
    <property type="term" value="P:rRNA transcription"/>
    <property type="evidence" value="ECO:0007669"/>
    <property type="project" value="EnsemblFungi"/>
</dbReference>
<dbReference type="PANTHER" id="PTHR13213:SF2">
    <property type="entry name" value="MYB-BINDING PROTEIN 1A"/>
    <property type="match status" value="1"/>
</dbReference>
<dbReference type="GO" id="GO:0001163">
    <property type="term" value="F:RNA polymerase I transcription regulatory region sequence-specific DNA binding"/>
    <property type="evidence" value="ECO:0007669"/>
    <property type="project" value="EnsemblFungi"/>
</dbReference>
<comment type="subcellular location">
    <subcellularLocation>
        <location evidence="1">Nucleus</location>
    </subcellularLocation>
</comment>
<dbReference type="STRING" id="402676.B6JZM6"/>
<sequence>MATKAQLELFTKLASNEKNTRLMAAERLLDSISNEAELEYALNRLTKGISSGRESARLGFSVALTELLLREEKITAAQILDLIEKHNTPRGNLKGQEEREYFFGMLFGLQSVVLAKVLERKSCTYEDCKRVIDLLVQLSQKRNWLRETCFYVLCAIVEQVPNFDFGTKVVEAMNELLQNVNISKTPDGVALYLALQKLPSNFTTIPIPNAGWTPEHPLHKSNLATLSKVMRQSDTEEHAQTGVWSKKLHLAWTYILAVFDDTSAAPKDIASFDDLWKVVIDEGMFSLTSSLERKFWGFRITELAMNTANTDKINILFSKNFMRCFINHLSAEDRYLHRAAKRLATKIEKVVQKHPNLAFPIVSHLMGVNGSPNFDRLTNNKLVEHILPLADEDGMNSILDLLIGFIKEIPKDEEMDEKAFEIRCQRAADTVLGILRNNKSMKHPTWIKKVLHIFAVYGYFVTDGLKVSNESIHNMFIGRLMSALGYLSSLRTAKDQPDEITAVNWPSVVLTDLLSTEKTKKYDLFFKLDESLIEVKNNALGILHKIDKKLKKSKTDQQQLQAFSFLYSLVLLQVYAGDADSVSVLEDLDVCYQRVFSKSSKRHSHADEPTVPEILTEVMLSFLSRSSALLRKLVDLLFSSFAQDMNEKSIQLICDVLLSRESAKNTDGVFENVDEDQDEDDFEDEDQFSNESQDEQESDWEMVSADDASADEELEAKLDALMQEANAKANEDESSEEELMNDEEMLALDEKIADVFRERKKASNKNQRKQALETVQQMVVFKTKVLDLVDLYMKTQTTNPLCLQFLLPLTQMMQKTKFKVLEEKGQSILRNRLTRLHFENCKLDSNVLITLLEQIHNVCSKKASLAASASSISQLLMKLFADDATALERGIEVYADTFKKWIQNPQKNQLNASIFHEFVNWGVQQRTKAKQNSTKSTVSQEAPSKTEEQGH</sequence>
<dbReference type="HOGENOM" id="CLU_005212_1_0_1"/>
<evidence type="ECO:0000256" key="4">
    <source>
        <dbReference type="SAM" id="Coils"/>
    </source>
</evidence>
<dbReference type="GO" id="GO:0005730">
    <property type="term" value="C:nucleolus"/>
    <property type="evidence" value="ECO:0000318"/>
    <property type="project" value="GO_Central"/>
</dbReference>
<accession>B6JZM6</accession>
<dbReference type="Proteomes" id="UP000001744">
    <property type="component" value="Unassembled WGS sequence"/>
</dbReference>
<evidence type="ECO:0000313" key="7">
    <source>
        <dbReference type="JaponicusDB" id="SJAG_05253"/>
    </source>
</evidence>
<dbReference type="Pfam" id="PF04931">
    <property type="entry name" value="DNA_pol_phi"/>
    <property type="match status" value="1"/>
</dbReference>
<comment type="similarity">
    <text evidence="2">Belongs to the MYBBP1A family.</text>
</comment>
<proteinExistence type="inferred from homology"/>
<keyword evidence="3" id="KW-0539">Nucleus</keyword>
<dbReference type="GO" id="GO:0006355">
    <property type="term" value="P:regulation of DNA-templated transcription"/>
    <property type="evidence" value="ECO:0007669"/>
    <property type="project" value="InterPro"/>
</dbReference>
<feature type="coiled-coil region" evidence="4">
    <location>
        <begin position="711"/>
        <end position="742"/>
    </location>
</feature>
<evidence type="ECO:0000256" key="5">
    <source>
        <dbReference type="SAM" id="MobiDB-lite"/>
    </source>
</evidence>
<name>B6JZM6_SCHJY</name>
<dbReference type="AlphaFoldDB" id="B6JZM6"/>
<protein>
    <submittedName>
        <fullName evidence="6">DNA polymerase phi</fullName>
    </submittedName>
</protein>
<keyword evidence="8" id="KW-1185">Reference proteome</keyword>
<feature type="region of interest" description="Disordered" evidence="5">
    <location>
        <begin position="926"/>
        <end position="951"/>
    </location>
</feature>
<dbReference type="VEuPathDB" id="FungiDB:SJAG_05253"/>
<dbReference type="InterPro" id="IPR007015">
    <property type="entry name" value="DNA_pol_V/MYBBP1A"/>
</dbReference>
<keyword evidence="4" id="KW-0175">Coiled coil</keyword>
<feature type="region of interest" description="Disordered" evidence="5">
    <location>
        <begin position="670"/>
        <end position="708"/>
    </location>
</feature>
<dbReference type="InterPro" id="IPR016024">
    <property type="entry name" value="ARM-type_fold"/>
</dbReference>
<gene>
    <name evidence="7" type="primary">pol5</name>
    <name evidence="6" type="ORF">SJAG_05253</name>
</gene>
<dbReference type="eggNOG" id="KOG1926">
    <property type="taxonomic scope" value="Eukaryota"/>
</dbReference>
<dbReference type="EMBL" id="KE651168">
    <property type="protein sequence ID" value="EEB06994.1"/>
    <property type="molecule type" value="Genomic_DNA"/>
</dbReference>
<evidence type="ECO:0000256" key="3">
    <source>
        <dbReference type="ARBA" id="ARBA00023242"/>
    </source>
</evidence>